<keyword evidence="11" id="KW-0472">Membrane</keyword>
<reference evidence="12 13" key="1">
    <citation type="journal article" date="2021" name="Nat. Plants">
        <title>The Taxus genome provides insights into paclitaxel biosynthesis.</title>
        <authorList>
            <person name="Xiong X."/>
            <person name="Gou J."/>
            <person name="Liao Q."/>
            <person name="Li Y."/>
            <person name="Zhou Q."/>
            <person name="Bi G."/>
            <person name="Li C."/>
            <person name="Du R."/>
            <person name="Wang X."/>
            <person name="Sun T."/>
            <person name="Guo L."/>
            <person name="Liang H."/>
            <person name="Lu P."/>
            <person name="Wu Y."/>
            <person name="Zhang Z."/>
            <person name="Ro D.K."/>
            <person name="Shang Y."/>
            <person name="Huang S."/>
            <person name="Yan J."/>
        </authorList>
    </citation>
    <scope>NUCLEOTIDE SEQUENCE [LARGE SCALE GENOMIC DNA]</scope>
    <source>
        <strain evidence="12">Ta-2019</strain>
    </source>
</reference>
<evidence type="ECO:0000256" key="2">
    <source>
        <dbReference type="ARBA" id="ARBA00010617"/>
    </source>
</evidence>
<dbReference type="PRINTS" id="PR00385">
    <property type="entry name" value="P450"/>
</dbReference>
<keyword evidence="8" id="KW-0876">Taxol biosynthesis</keyword>
<dbReference type="AlphaFoldDB" id="A0AA38CBL3"/>
<evidence type="ECO:0000256" key="11">
    <source>
        <dbReference type="SAM" id="Phobius"/>
    </source>
</evidence>
<evidence type="ECO:0000256" key="6">
    <source>
        <dbReference type="ARBA" id="ARBA00023004"/>
    </source>
</evidence>
<feature type="transmembrane region" description="Helical" evidence="11">
    <location>
        <begin position="194"/>
        <end position="212"/>
    </location>
</feature>
<keyword evidence="3 9" id="KW-0349">Heme</keyword>
<feature type="binding site" description="axial binding residue" evidence="9">
    <location>
        <position position="614"/>
    </location>
    <ligand>
        <name>heme</name>
        <dbReference type="ChEBI" id="CHEBI:30413"/>
    </ligand>
    <ligandPart>
        <name>Fe</name>
        <dbReference type="ChEBI" id="CHEBI:18248"/>
    </ligandPart>
</feature>
<dbReference type="FunFam" id="1.10.630.10:FF:000022">
    <property type="entry name" value="Taxadiene 5-alpha hydroxylase"/>
    <property type="match status" value="1"/>
</dbReference>
<keyword evidence="5 10" id="KW-0560">Oxidoreductase</keyword>
<keyword evidence="11" id="KW-1133">Transmembrane helix</keyword>
<organism evidence="12 13">
    <name type="scientific">Taxus chinensis</name>
    <name type="common">Chinese yew</name>
    <name type="synonym">Taxus wallichiana var. chinensis</name>
    <dbReference type="NCBI Taxonomy" id="29808"/>
    <lineage>
        <taxon>Eukaryota</taxon>
        <taxon>Viridiplantae</taxon>
        <taxon>Streptophyta</taxon>
        <taxon>Embryophyta</taxon>
        <taxon>Tracheophyta</taxon>
        <taxon>Spermatophyta</taxon>
        <taxon>Pinopsida</taxon>
        <taxon>Pinidae</taxon>
        <taxon>Conifers II</taxon>
        <taxon>Cupressales</taxon>
        <taxon>Taxaceae</taxon>
        <taxon>Taxus</taxon>
    </lineage>
</organism>
<gene>
    <name evidence="12" type="ORF">KI387_028597</name>
</gene>
<keyword evidence="13" id="KW-1185">Reference proteome</keyword>
<dbReference type="PRINTS" id="PR00463">
    <property type="entry name" value="EP450I"/>
</dbReference>
<dbReference type="GO" id="GO:0020037">
    <property type="term" value="F:heme binding"/>
    <property type="evidence" value="ECO:0007669"/>
    <property type="project" value="InterPro"/>
</dbReference>
<accession>A0AA38CBL3</accession>
<dbReference type="EMBL" id="JAHRHJ020000010">
    <property type="protein sequence ID" value="KAH9296915.1"/>
    <property type="molecule type" value="Genomic_DNA"/>
</dbReference>
<keyword evidence="11" id="KW-0812">Transmembrane</keyword>
<dbReference type="GO" id="GO:0016705">
    <property type="term" value="F:oxidoreductase activity, acting on paired donors, with incorporation or reduction of molecular oxygen"/>
    <property type="evidence" value="ECO:0007669"/>
    <property type="project" value="InterPro"/>
</dbReference>
<dbReference type="InterPro" id="IPR002401">
    <property type="entry name" value="Cyt_P450_E_grp-I"/>
</dbReference>
<dbReference type="Pfam" id="PF00067">
    <property type="entry name" value="p450"/>
    <property type="match status" value="1"/>
</dbReference>
<dbReference type="GO" id="GO:0042617">
    <property type="term" value="P:paclitaxel biosynthetic process"/>
    <property type="evidence" value="ECO:0007669"/>
    <property type="project" value="UniProtKB-KW"/>
</dbReference>
<feature type="non-terminal residue" evidence="12">
    <location>
        <position position="1"/>
    </location>
</feature>
<feature type="transmembrane region" description="Helical" evidence="11">
    <location>
        <begin position="149"/>
        <end position="167"/>
    </location>
</feature>
<comment type="caution">
    <text evidence="12">The sequence shown here is derived from an EMBL/GenBank/DDBJ whole genome shotgun (WGS) entry which is preliminary data.</text>
</comment>
<dbReference type="PROSITE" id="PS00086">
    <property type="entry name" value="CYTOCHROME_P450"/>
    <property type="match status" value="1"/>
</dbReference>
<keyword evidence="6 9" id="KW-0408">Iron</keyword>
<dbReference type="GO" id="GO:0005506">
    <property type="term" value="F:iron ion binding"/>
    <property type="evidence" value="ECO:0007669"/>
    <property type="project" value="InterPro"/>
</dbReference>
<evidence type="ECO:0000256" key="1">
    <source>
        <dbReference type="ARBA" id="ARBA00005122"/>
    </source>
</evidence>
<dbReference type="InterPro" id="IPR017972">
    <property type="entry name" value="Cyt_P450_CS"/>
</dbReference>
<comment type="pathway">
    <text evidence="1">Alkaloid biosynthesis; taxol biosynthesis.</text>
</comment>
<feature type="transmembrane region" description="Helical" evidence="11">
    <location>
        <begin position="318"/>
        <end position="336"/>
    </location>
</feature>
<name>A0AA38CBL3_TAXCH</name>
<dbReference type="PANTHER" id="PTHR24286:SF384">
    <property type="entry name" value="P450, PUTATIVE (EUROFUNG)-RELATED"/>
    <property type="match status" value="1"/>
</dbReference>
<dbReference type="InterPro" id="IPR036396">
    <property type="entry name" value="Cyt_P450_sf"/>
</dbReference>
<evidence type="ECO:0000313" key="12">
    <source>
        <dbReference type="EMBL" id="KAH9296915.1"/>
    </source>
</evidence>
<evidence type="ECO:0000313" key="13">
    <source>
        <dbReference type="Proteomes" id="UP000824469"/>
    </source>
</evidence>
<dbReference type="GO" id="GO:0004497">
    <property type="term" value="F:monooxygenase activity"/>
    <property type="evidence" value="ECO:0007669"/>
    <property type="project" value="UniProtKB-KW"/>
</dbReference>
<dbReference type="PANTHER" id="PTHR24286">
    <property type="entry name" value="CYTOCHROME P450 26"/>
    <property type="match status" value="1"/>
</dbReference>
<proteinExistence type="inferred from homology"/>
<dbReference type="InterPro" id="IPR001128">
    <property type="entry name" value="Cyt_P450"/>
</dbReference>
<dbReference type="Gene3D" id="1.10.630.10">
    <property type="entry name" value="Cytochrome P450"/>
    <property type="match status" value="2"/>
</dbReference>
<protein>
    <submittedName>
        <fullName evidence="12">Uncharacterized protein</fullName>
    </submittedName>
</protein>
<comment type="cofactor">
    <cofactor evidence="9">
        <name>heme</name>
        <dbReference type="ChEBI" id="CHEBI:30413"/>
    </cofactor>
</comment>
<evidence type="ECO:0000256" key="7">
    <source>
        <dbReference type="ARBA" id="ARBA00023033"/>
    </source>
</evidence>
<dbReference type="SUPFAM" id="SSF48264">
    <property type="entry name" value="Cytochrome P450"/>
    <property type="match status" value="2"/>
</dbReference>
<evidence type="ECO:0000256" key="3">
    <source>
        <dbReference type="ARBA" id="ARBA00022617"/>
    </source>
</evidence>
<keyword evidence="7 10" id="KW-0503">Monooxygenase</keyword>
<sequence>MDALSLVNSIVAKFNEVTQLQDSPAILSTTLTTIAGIIVLLIITSKRHSSLKIPPRKLGLPFIGETLEFVKALRSDTLRQFVEEREGKFGRVFKTSLLGKPTVILCGPVGNRLVLSNEEKLLHVSWSAQITGILGLNSVAVKRGDDHRVLHVALVGFLGSSGLQLYIGKMSALIRNQSTVAKFNEVTQLQASPAILSIALTAIAGIIVLLVITSKRRSSLKLPPGKLGLPFIGETLEFVKALRSDTLRQFVEEREGKFGRVFKTSLLGKPTVILCGPAGNRLVLSNEEKLLHVSWSAQIARILGFNSVAVKRGDDHRVLRVALAGFLCSAGLQLYIGKMSALIRNHINEKWKGKDEVNVLSLVRDLVMDNSAILFFNIYDKERKQQLHEILKIILASHFGIPLNIPGFLYRKALKGILKRKKILSALLEKRKDELHSGLASSNQDLLSVLLNFRDERGKPLSDEAVLDNCFAMRDASYDTTTSQMTLILNMLSSNPECFEKVVQEQLEIASNKKEGEEITMKDIKAMKYTWQVLQESLRMLSPVFGTLRKTMNDINHDGYTIPKGWQTLWTPYTTHGKKQYFHDPEQFRPSRFEEGELVAPYTFLPFGAGARICPGWEFAKTEILL</sequence>
<evidence type="ECO:0000256" key="10">
    <source>
        <dbReference type="RuleBase" id="RU000461"/>
    </source>
</evidence>
<comment type="similarity">
    <text evidence="2 10">Belongs to the cytochrome P450 family.</text>
</comment>
<dbReference type="GO" id="GO:0016125">
    <property type="term" value="P:sterol metabolic process"/>
    <property type="evidence" value="ECO:0007669"/>
    <property type="project" value="TreeGrafter"/>
</dbReference>
<evidence type="ECO:0000256" key="9">
    <source>
        <dbReference type="PIRSR" id="PIRSR602401-1"/>
    </source>
</evidence>
<dbReference type="Proteomes" id="UP000824469">
    <property type="component" value="Unassembled WGS sequence"/>
</dbReference>
<keyword evidence="4 9" id="KW-0479">Metal-binding</keyword>
<evidence type="ECO:0000256" key="4">
    <source>
        <dbReference type="ARBA" id="ARBA00022723"/>
    </source>
</evidence>
<feature type="transmembrane region" description="Helical" evidence="11">
    <location>
        <begin position="25"/>
        <end position="43"/>
    </location>
</feature>
<evidence type="ECO:0000256" key="8">
    <source>
        <dbReference type="ARBA" id="ARBA00023059"/>
    </source>
</evidence>
<evidence type="ECO:0000256" key="5">
    <source>
        <dbReference type="ARBA" id="ARBA00023002"/>
    </source>
</evidence>